<reference evidence="1 2" key="1">
    <citation type="journal article" date="2015" name="Int. J. Syst. Evol. Microbiol.">
        <title>Aestuariivita atlantica sp. nov., isolated from deep sea sediment of the Atlantic Ocean.</title>
        <authorList>
            <person name="Li G."/>
            <person name="Lai Q."/>
            <person name="Du Y."/>
            <person name="Liu X."/>
            <person name="Sun F."/>
            <person name="Shao Z."/>
        </authorList>
    </citation>
    <scope>NUCLEOTIDE SEQUENCE [LARGE SCALE GENOMIC DNA]</scope>
    <source>
        <strain evidence="1 2">22II-S11-z3</strain>
    </source>
</reference>
<accession>A0A0L1JN22</accession>
<dbReference type="OrthoDB" id="9799891at2"/>
<dbReference type="InterPro" id="IPR010667">
    <property type="entry name" value="Phage_T4_Gp19"/>
</dbReference>
<name>A0A0L1JN22_9RHOB</name>
<dbReference type="PANTHER" id="PTHR38009:SF1">
    <property type="entry name" value="CONSERVED HYPOTHETICAL PHAGE TAIL PROTEIN"/>
    <property type="match status" value="1"/>
</dbReference>
<dbReference type="GO" id="GO:0005198">
    <property type="term" value="F:structural molecule activity"/>
    <property type="evidence" value="ECO:0007669"/>
    <property type="project" value="InterPro"/>
</dbReference>
<dbReference type="AlphaFoldDB" id="A0A0L1JN22"/>
<protein>
    <recommendedName>
        <fullName evidence="3">Phage tail protein</fullName>
    </recommendedName>
</protein>
<gene>
    <name evidence="1" type="ORF">ATO11_14215</name>
</gene>
<dbReference type="PATRIC" id="fig|1317121.7.peg.3566"/>
<sequence length="154" mass="16942">MTNPHPPVAFSFAVRIAGTSGRVDGGFSEVSGLGVEREVAEVAEGGENRFVHKLPGRVKHENLVLKRGMVTRSSSLFKWCDTILSAPLSRRIDTRNIQVSLLNERGRPLMVWTASRAWPVKWDVATFDAKASEVAIETMEFAYENLARDAASGV</sequence>
<keyword evidence="2" id="KW-1185">Reference proteome</keyword>
<dbReference type="InterPro" id="IPR011747">
    <property type="entry name" value="CHP02241"/>
</dbReference>
<evidence type="ECO:0000313" key="1">
    <source>
        <dbReference type="EMBL" id="KNG93160.1"/>
    </source>
</evidence>
<dbReference type="EMBL" id="AQQZ01000006">
    <property type="protein sequence ID" value="KNG93160.1"/>
    <property type="molecule type" value="Genomic_DNA"/>
</dbReference>
<evidence type="ECO:0000313" key="2">
    <source>
        <dbReference type="Proteomes" id="UP000036938"/>
    </source>
</evidence>
<proteinExistence type="predicted"/>
<dbReference type="PANTHER" id="PTHR38009">
    <property type="entry name" value="CONSERVED HYPOTHETICAL PHAGE TAIL PROTEIN"/>
    <property type="match status" value="1"/>
</dbReference>
<organism evidence="1 2">
    <name type="scientific">Pseudaestuariivita atlantica</name>
    <dbReference type="NCBI Taxonomy" id="1317121"/>
    <lineage>
        <taxon>Bacteria</taxon>
        <taxon>Pseudomonadati</taxon>
        <taxon>Pseudomonadota</taxon>
        <taxon>Alphaproteobacteria</taxon>
        <taxon>Rhodobacterales</taxon>
        <taxon>Paracoccaceae</taxon>
        <taxon>Pseudaestuariivita</taxon>
    </lineage>
</organism>
<comment type="caution">
    <text evidence="1">The sequence shown here is derived from an EMBL/GenBank/DDBJ whole genome shotgun (WGS) entry which is preliminary data.</text>
</comment>
<dbReference type="STRING" id="1317121.ATO11_14215"/>
<dbReference type="Pfam" id="PF06841">
    <property type="entry name" value="Phage_T4_gp19"/>
    <property type="match status" value="1"/>
</dbReference>
<evidence type="ECO:0008006" key="3">
    <source>
        <dbReference type="Google" id="ProtNLM"/>
    </source>
</evidence>
<dbReference type="Proteomes" id="UP000036938">
    <property type="component" value="Unassembled WGS sequence"/>
</dbReference>
<dbReference type="NCBIfam" id="TIGR02241">
    <property type="entry name" value="conserved hypothetical phage tail region protein"/>
    <property type="match status" value="1"/>
</dbReference>